<evidence type="ECO:0000256" key="5">
    <source>
        <dbReference type="ARBA" id="ARBA00022927"/>
    </source>
</evidence>
<dbReference type="RefSeq" id="XP_014664257.1">
    <property type="nucleotide sequence ID" value="XM_014808771.1"/>
</dbReference>
<feature type="compositionally biased region" description="Polar residues" evidence="10">
    <location>
        <begin position="107"/>
        <end position="119"/>
    </location>
</feature>
<evidence type="ECO:0000313" key="13">
    <source>
        <dbReference type="RefSeq" id="XP_014664255.1"/>
    </source>
</evidence>
<evidence type="ECO:0000256" key="4">
    <source>
        <dbReference type="ARBA" id="ARBA00022816"/>
    </source>
</evidence>
<evidence type="ECO:0000256" key="8">
    <source>
        <dbReference type="ARBA" id="ARBA00023132"/>
    </source>
</evidence>
<protein>
    <submittedName>
        <fullName evidence="13 14">Nuclear pore complex protein Nup50-like</fullName>
    </submittedName>
</protein>
<evidence type="ECO:0000256" key="10">
    <source>
        <dbReference type="SAM" id="MobiDB-lite"/>
    </source>
</evidence>
<keyword evidence="5" id="KW-0653">Protein transport</keyword>
<evidence type="ECO:0000259" key="11">
    <source>
        <dbReference type="PROSITE" id="PS50196"/>
    </source>
</evidence>
<dbReference type="SUPFAM" id="SSF50729">
    <property type="entry name" value="PH domain-like"/>
    <property type="match status" value="1"/>
</dbReference>
<dbReference type="InterPro" id="IPR015007">
    <property type="entry name" value="NUP2/50/61"/>
</dbReference>
<comment type="subcellular location">
    <subcellularLocation>
        <location evidence="1">Nucleus</location>
        <location evidence="1">Nuclear pore complex</location>
    </subcellularLocation>
</comment>
<gene>
    <name evidence="13 14" type="primary">LOC106806732</name>
</gene>
<dbReference type="Gene3D" id="2.30.29.30">
    <property type="entry name" value="Pleckstrin-homology domain (PH domain)/Phosphotyrosine-binding domain (PTB)"/>
    <property type="match status" value="1"/>
</dbReference>
<feature type="region of interest" description="Disordered" evidence="10">
    <location>
        <begin position="107"/>
        <end position="129"/>
    </location>
</feature>
<accession>A0ABM1DWD4</accession>
<dbReference type="Proteomes" id="UP000695022">
    <property type="component" value="Unplaced"/>
</dbReference>
<keyword evidence="9" id="KW-0539">Nucleus</keyword>
<organism evidence="12 13">
    <name type="scientific">Priapulus caudatus</name>
    <name type="common">Priapulid worm</name>
    <dbReference type="NCBI Taxonomy" id="37621"/>
    <lineage>
        <taxon>Eukaryota</taxon>
        <taxon>Metazoa</taxon>
        <taxon>Ecdysozoa</taxon>
        <taxon>Scalidophora</taxon>
        <taxon>Priapulida</taxon>
        <taxon>Priapulimorpha</taxon>
        <taxon>Priapulimorphida</taxon>
        <taxon>Priapulidae</taxon>
        <taxon>Priapulus</taxon>
    </lineage>
</organism>
<sequence length="460" mass="49523">MAKRIADKELTDRNWDQEDELEEAGQFHQASRDDISKRVIRKAKRRVLSSDGAGSTAGAFAGFAGFSKAGPLGGQTPSFSFGSAAAKTAADSSANKPAMGSLFTASTQINKSSQDSPSISFGVRTSPATESKPTSSLFSFVSTASTKAAPIVSDKSARNGVSVTPAKVSARATDDGAQSSKHRDHAYYQALRSLNESVLTWIRQHVETNPYIILAPIFVDYDKYVRDLDDKYPSSSVEDETDGASKADGGTSGFNRASFGSGARSLTSAPPGDRNHNYEDKPAKSAGLQFGSAEKTPGFSFGSGSTFGQKPFSFAGQTKNAQTEKKESEDEEEQAPPRPDFKEVMEEDAFYTKRCKLFYKGKDGKFIEKGVGNLHLKPSNEKTQVVIRADTSLGNILFNIILTSSMPVSRIGKNNVALVCIPNPPADPKDDPSQTVMMLIRVKTSEEADDLLKKLEECKG</sequence>
<dbReference type="PANTHER" id="PTHR23138:SF141">
    <property type="entry name" value="NUCLEAR PORE COMPLEX PROTEIN NUP50"/>
    <property type="match status" value="1"/>
</dbReference>
<feature type="compositionally biased region" description="Basic and acidic residues" evidence="10">
    <location>
        <begin position="1"/>
        <end position="16"/>
    </location>
</feature>
<dbReference type="RefSeq" id="XP_014664255.1">
    <property type="nucleotide sequence ID" value="XM_014808769.1"/>
</dbReference>
<proteinExistence type="predicted"/>
<evidence type="ECO:0000256" key="2">
    <source>
        <dbReference type="ARBA" id="ARBA00022448"/>
    </source>
</evidence>
<evidence type="ECO:0000256" key="7">
    <source>
        <dbReference type="ARBA" id="ARBA00023010"/>
    </source>
</evidence>
<dbReference type="PROSITE" id="PS50196">
    <property type="entry name" value="RANBD1"/>
    <property type="match status" value="1"/>
</dbReference>
<keyword evidence="6" id="KW-0007">Acetylation</keyword>
<keyword evidence="2" id="KW-0813">Transport</keyword>
<dbReference type="SMART" id="SM00160">
    <property type="entry name" value="RanBD"/>
    <property type="match status" value="1"/>
</dbReference>
<keyword evidence="7" id="KW-0811">Translocation</keyword>
<feature type="domain" description="RanBD1" evidence="11">
    <location>
        <begin position="346"/>
        <end position="460"/>
    </location>
</feature>
<evidence type="ECO:0000256" key="6">
    <source>
        <dbReference type="ARBA" id="ARBA00022990"/>
    </source>
</evidence>
<evidence type="ECO:0000313" key="12">
    <source>
        <dbReference type="Proteomes" id="UP000695022"/>
    </source>
</evidence>
<feature type="compositionally biased region" description="Basic and acidic residues" evidence="10">
    <location>
        <begin position="273"/>
        <end position="283"/>
    </location>
</feature>
<dbReference type="InterPro" id="IPR000156">
    <property type="entry name" value="Ran_bind_dom"/>
</dbReference>
<feature type="region of interest" description="Disordered" evidence="10">
    <location>
        <begin position="317"/>
        <end position="342"/>
    </location>
</feature>
<dbReference type="PANTHER" id="PTHR23138">
    <property type="entry name" value="RAN BINDING PROTEIN"/>
    <property type="match status" value="1"/>
</dbReference>
<evidence type="ECO:0000256" key="3">
    <source>
        <dbReference type="ARBA" id="ARBA00022737"/>
    </source>
</evidence>
<keyword evidence="4" id="KW-0509">mRNA transport</keyword>
<dbReference type="InterPro" id="IPR011993">
    <property type="entry name" value="PH-like_dom_sf"/>
</dbReference>
<keyword evidence="12" id="KW-1185">Reference proteome</keyword>
<evidence type="ECO:0000313" key="14">
    <source>
        <dbReference type="RefSeq" id="XP_014664257.1"/>
    </source>
</evidence>
<dbReference type="Pfam" id="PF08911">
    <property type="entry name" value="NUP50"/>
    <property type="match status" value="1"/>
</dbReference>
<keyword evidence="8" id="KW-0906">Nuclear pore complex</keyword>
<keyword evidence="3" id="KW-0677">Repeat</keyword>
<name>A0ABM1DWD4_PRICU</name>
<dbReference type="Pfam" id="PF00638">
    <property type="entry name" value="Ran_BP1"/>
    <property type="match status" value="1"/>
</dbReference>
<reference evidence="13 14" key="1">
    <citation type="submission" date="2025-05" db="UniProtKB">
        <authorList>
            <consortium name="RefSeq"/>
        </authorList>
    </citation>
    <scope>IDENTIFICATION</scope>
</reference>
<evidence type="ECO:0000256" key="9">
    <source>
        <dbReference type="ARBA" id="ARBA00023242"/>
    </source>
</evidence>
<dbReference type="CDD" id="cd13170">
    <property type="entry name" value="RanBD_NUP50"/>
    <property type="match status" value="1"/>
</dbReference>
<feature type="region of interest" description="Disordered" evidence="10">
    <location>
        <begin position="232"/>
        <end position="284"/>
    </location>
</feature>
<evidence type="ECO:0000256" key="1">
    <source>
        <dbReference type="ARBA" id="ARBA00004567"/>
    </source>
</evidence>
<dbReference type="GeneID" id="106806732"/>
<dbReference type="InterPro" id="IPR045255">
    <property type="entry name" value="RanBP1-like"/>
</dbReference>
<feature type="region of interest" description="Disordered" evidence="10">
    <location>
        <begin position="1"/>
        <end position="36"/>
    </location>
</feature>